<dbReference type="EMBL" id="CP064030">
    <property type="protein sequence ID" value="QRN54670.1"/>
    <property type="molecule type" value="Genomic_DNA"/>
</dbReference>
<organism evidence="1 2">
    <name type="scientific">Dyella caseinilytica</name>
    <dbReference type="NCBI Taxonomy" id="1849581"/>
    <lineage>
        <taxon>Bacteria</taxon>
        <taxon>Pseudomonadati</taxon>
        <taxon>Pseudomonadota</taxon>
        <taxon>Gammaproteobacteria</taxon>
        <taxon>Lysobacterales</taxon>
        <taxon>Rhodanobacteraceae</taxon>
        <taxon>Dyella</taxon>
    </lineage>
</organism>
<protein>
    <submittedName>
        <fullName evidence="1">PAAR domain-containing protein</fullName>
    </submittedName>
</protein>
<dbReference type="Pfam" id="PF05488">
    <property type="entry name" value="PAAR_motif"/>
    <property type="match status" value="1"/>
</dbReference>
<dbReference type="InterPro" id="IPR008727">
    <property type="entry name" value="PAAR_motif"/>
</dbReference>
<sequence length="195" mass="20923">MSAIAKFGDPTTTGGHVLAFSTNTANGGVSVAWHGDKATCGVCKGGPWPIVGSGTHMRNQGRPVVVHGDWVLCPCKRNRVIAMATNMNYGHRNENDGQRGAKQVGYAGRMVKAWTPDASSDVQAESDEEIIEQGFALLENGTTPVDGYRYDLYFEGVLHTSKGTYSSDGKTVGVQGQKTLRLVTWMARDSASKDL</sequence>
<name>A0ABX7GW18_9GAMM</name>
<evidence type="ECO:0000313" key="1">
    <source>
        <dbReference type="EMBL" id="QRN54670.1"/>
    </source>
</evidence>
<evidence type="ECO:0000313" key="2">
    <source>
        <dbReference type="Proteomes" id="UP000663181"/>
    </source>
</evidence>
<dbReference type="RefSeq" id="WP_188797876.1">
    <property type="nucleotide sequence ID" value="NZ_BMIZ01000001.1"/>
</dbReference>
<gene>
    <name evidence="1" type="ORF">ISN74_04735</name>
</gene>
<dbReference type="CDD" id="cd14744">
    <property type="entry name" value="PAAR_CT_2"/>
    <property type="match status" value="1"/>
</dbReference>
<keyword evidence="2" id="KW-1185">Reference proteome</keyword>
<proteinExistence type="predicted"/>
<reference evidence="1 2" key="1">
    <citation type="submission" date="2020-10" db="EMBL/GenBank/DDBJ databases">
        <title>Phylogeny of dyella-like bacteria.</title>
        <authorList>
            <person name="Fu J."/>
        </authorList>
    </citation>
    <scope>NUCLEOTIDE SEQUENCE [LARGE SCALE GENOMIC DNA]</scope>
    <source>
        <strain evidence="1 2">DHOB09</strain>
    </source>
</reference>
<dbReference type="Proteomes" id="UP000663181">
    <property type="component" value="Chromosome"/>
</dbReference>
<accession>A0ABX7GW18</accession>